<dbReference type="PROSITE" id="PS01047">
    <property type="entry name" value="HMA_1"/>
    <property type="match status" value="1"/>
</dbReference>
<evidence type="ECO:0000259" key="2">
    <source>
        <dbReference type="PROSITE" id="PS50846"/>
    </source>
</evidence>
<dbReference type="InterPro" id="IPR006121">
    <property type="entry name" value="HMA_dom"/>
</dbReference>
<dbReference type="Gene3D" id="3.30.70.100">
    <property type="match status" value="1"/>
</dbReference>
<proteinExistence type="predicted"/>
<dbReference type="RefSeq" id="WP_072863886.1">
    <property type="nucleotide sequence ID" value="NZ_FQUI01000011.1"/>
</dbReference>
<evidence type="ECO:0000256" key="1">
    <source>
        <dbReference type="ARBA" id="ARBA00022723"/>
    </source>
</evidence>
<organism evidence="3 4">
    <name type="scientific">Marinitoga hydrogenitolerans (strain DSM 16785 / JCM 12826 / AT1271)</name>
    <dbReference type="NCBI Taxonomy" id="1122195"/>
    <lineage>
        <taxon>Bacteria</taxon>
        <taxon>Thermotogati</taxon>
        <taxon>Thermotogota</taxon>
        <taxon>Thermotogae</taxon>
        <taxon>Petrotogales</taxon>
        <taxon>Petrotogaceae</taxon>
        <taxon>Marinitoga</taxon>
    </lineage>
</organism>
<dbReference type="AlphaFoldDB" id="A0A1M4VEC7"/>
<dbReference type="GO" id="GO:0046872">
    <property type="term" value="F:metal ion binding"/>
    <property type="evidence" value="ECO:0007669"/>
    <property type="project" value="UniProtKB-KW"/>
</dbReference>
<feature type="domain" description="HMA" evidence="2">
    <location>
        <begin position="1"/>
        <end position="64"/>
    </location>
</feature>
<keyword evidence="1" id="KW-0479">Metal-binding</keyword>
<protein>
    <submittedName>
        <fullName evidence="3">Copper chaperone CopZ</fullName>
    </submittedName>
</protein>
<dbReference type="PROSITE" id="PS50846">
    <property type="entry name" value="HMA_2"/>
    <property type="match status" value="1"/>
</dbReference>
<sequence length="68" mass="7916">MKTVLLVPDMSCNHCVMRITNSLKEINIPEFEVKLDEKKVYIESSSCDIELVLRKLEEIDYPAEIVME</sequence>
<dbReference type="STRING" id="1122195.SAMN02745164_00903"/>
<dbReference type="Proteomes" id="UP000184334">
    <property type="component" value="Unassembled WGS sequence"/>
</dbReference>
<name>A0A1M4VEC7_MARH1</name>
<dbReference type="SUPFAM" id="SSF55008">
    <property type="entry name" value="HMA, heavy metal-associated domain"/>
    <property type="match status" value="1"/>
</dbReference>
<dbReference type="CDD" id="cd00371">
    <property type="entry name" value="HMA"/>
    <property type="match status" value="1"/>
</dbReference>
<accession>A0A1M4VEC7</accession>
<reference evidence="3" key="1">
    <citation type="submission" date="2016-11" db="EMBL/GenBank/DDBJ databases">
        <authorList>
            <person name="Varghese N."/>
            <person name="Submissions S."/>
        </authorList>
    </citation>
    <scope>NUCLEOTIDE SEQUENCE [LARGE SCALE GENOMIC DNA]</scope>
    <source>
        <strain evidence="3">DSM 16785</strain>
    </source>
</reference>
<evidence type="ECO:0000313" key="4">
    <source>
        <dbReference type="Proteomes" id="UP000184334"/>
    </source>
</evidence>
<gene>
    <name evidence="3" type="ORF">SAMN02745164_00903</name>
</gene>
<evidence type="ECO:0000313" key="3">
    <source>
        <dbReference type="EMBL" id="SHE67336.1"/>
    </source>
</evidence>
<dbReference type="InterPro" id="IPR036163">
    <property type="entry name" value="HMA_dom_sf"/>
</dbReference>
<dbReference type="InterPro" id="IPR017969">
    <property type="entry name" value="Heavy-metal-associated_CS"/>
</dbReference>
<keyword evidence="4" id="KW-1185">Reference proteome</keyword>
<dbReference type="OrthoDB" id="9813965at2"/>
<dbReference type="EMBL" id="FQUI01000011">
    <property type="protein sequence ID" value="SHE67336.1"/>
    <property type="molecule type" value="Genomic_DNA"/>
</dbReference>
<comment type="caution">
    <text evidence="3">The sequence shown here is derived from an EMBL/GenBank/DDBJ whole genome shotgun (WGS) entry which is preliminary data.</text>
</comment>
<dbReference type="Pfam" id="PF00403">
    <property type="entry name" value="HMA"/>
    <property type="match status" value="1"/>
</dbReference>